<keyword evidence="3" id="KW-0808">Transferase</keyword>
<keyword evidence="3" id="KW-0695">RNA-directed DNA polymerase</keyword>
<dbReference type="Gene3D" id="2.40.70.10">
    <property type="entry name" value="Acid Proteases"/>
    <property type="match status" value="1"/>
</dbReference>
<feature type="compositionally biased region" description="Basic residues" evidence="1">
    <location>
        <begin position="905"/>
        <end position="916"/>
    </location>
</feature>
<keyword evidence="3" id="KW-0548">Nucleotidyltransferase</keyword>
<organism evidence="3">
    <name type="scientific">Tanacetum cinerariifolium</name>
    <name type="common">Dalmatian daisy</name>
    <name type="synonym">Chrysanthemum cinerariifolium</name>
    <dbReference type="NCBI Taxonomy" id="118510"/>
    <lineage>
        <taxon>Eukaryota</taxon>
        <taxon>Viridiplantae</taxon>
        <taxon>Streptophyta</taxon>
        <taxon>Embryophyta</taxon>
        <taxon>Tracheophyta</taxon>
        <taxon>Spermatophyta</taxon>
        <taxon>Magnoliopsida</taxon>
        <taxon>eudicotyledons</taxon>
        <taxon>Gunneridae</taxon>
        <taxon>Pentapetalae</taxon>
        <taxon>asterids</taxon>
        <taxon>campanulids</taxon>
        <taxon>Asterales</taxon>
        <taxon>Asteraceae</taxon>
        <taxon>Asteroideae</taxon>
        <taxon>Anthemideae</taxon>
        <taxon>Anthemidinae</taxon>
        <taxon>Tanacetum</taxon>
    </lineage>
</organism>
<feature type="compositionally biased region" description="Basic and acidic residues" evidence="1">
    <location>
        <begin position="917"/>
        <end position="940"/>
    </location>
</feature>
<dbReference type="AlphaFoldDB" id="A0A6L2MUV8"/>
<gene>
    <name evidence="3" type="ORF">Tci_049177</name>
</gene>
<feature type="region of interest" description="Disordered" evidence="1">
    <location>
        <begin position="156"/>
        <end position="190"/>
    </location>
</feature>
<reference evidence="3" key="1">
    <citation type="journal article" date="2019" name="Sci. Rep.">
        <title>Draft genome of Tanacetum cinerariifolium, the natural source of mosquito coil.</title>
        <authorList>
            <person name="Yamashiro T."/>
            <person name="Shiraishi A."/>
            <person name="Satake H."/>
            <person name="Nakayama K."/>
        </authorList>
    </citation>
    <scope>NUCLEOTIDE SEQUENCE</scope>
</reference>
<dbReference type="InterPro" id="IPR021109">
    <property type="entry name" value="Peptidase_aspartic_dom_sf"/>
</dbReference>
<sequence length="1201" mass="135676">MDDEPMWDADHVVTLTLGSAITIPETANEFAIKGSSNSNTDKIMARMDAMTLKINAQYKELQSNAKKAKPNLDKDDIPMSREEDAKFMQTFRMTHFTMITVSKTRIAIIGVRTNEQSANAFVKETFMDLKTQIKTIAKNHQSSIQNLETKFDRLADKQSGRPSGSLPSNTQPDLKGHNSKAYQPPQSRNEHELISNKHKIEQISAAFLSEESSAMIQNKVSPKLGEPGSFLIPCNFNKTFSCNALADLGASINLMPYSLYAKLSLKTLKPTKMIVRLADISFQYPVGIAENMLVEKQLNLGVGTERMIFNIDSAMKHSYSNDDTCFSIDVINEILEEDFDALLDEEPLTNLELKPLPDNLEYVILEEPSFLHVIISSQLSKEKKDKLVSVLRKHKQAFAWKITYIPSICPSFCKYKIQLLDNKKPVVQKQRRLNPNIQEVVKKEIMKLLDTGIIYPIADSPWEKCHFMVKEGIVLRHKVSSAGLKVDRAKIDVMSKLPPLTNIKDTPFEFNDECQKTFELLKEKLTCAPVIVSPNWNISFELMCDASDFAVGAVLCQKDALRHLFKKQDAKPCLIRWILLLQEFDIEIKDRRGTDNVVTDHLSSLENDETSNDNEIDDNIPGKTLTEINTKDEPCGGGWRGIEMAAVVVVLEVAAARGGVWCGGSSISGDKKRFWFRPESSPEKFSDGGGWRAAGIMGERESHGSRCVFPTFPIVLRPFKTLCFFNYALILRQDYDITSSLRRGALQPQFWYTIKKVRGTNSYEFLLANKKCIVNAEVFRIILDICPRVEGVDFTDVLDDDNALTFLMDLGYKGSLNKHTNMFVDHMHQPWRTLAAIINKCLSRKLANIAYQIYHRKEKRSRRENMPYPRFTKIIINYFLKQHKSLTNLNHKHYHTIKDDMIIPPKKRKGKGLKGRKNVDNSHETVDVSEESEPKPEPVKKKFTSRRVIKKKVTLSADDNIIFDDPDVALELAKSFQSVVIQDTLSAPKSKSATSKLKLKGAQSLTLAEQEAADIMQALKESKKSGKRQPGVLNEDKDITEEKVILESGDKDDENNDVEKDDKDGDADDEDDDHVSGTQDADDEDEETESNEDDIYKYKIRVRKDKDVEMTDVEVEESDKGDEKVTDAAKEETKKTSEEKDDTKKIKLPPSSSSLSVSLGFGDQFLKISSDSSLASNVKDSADIDDSVLLDIPIQQETPQI</sequence>
<feature type="region of interest" description="Disordered" evidence="1">
    <location>
        <begin position="905"/>
        <end position="942"/>
    </location>
</feature>
<feature type="compositionally biased region" description="Basic and acidic residues" evidence="1">
    <location>
        <begin position="1034"/>
        <end position="1049"/>
    </location>
</feature>
<comment type="caution">
    <text evidence="3">The sequence shown here is derived from an EMBL/GenBank/DDBJ whole genome shotgun (WGS) entry which is preliminary data.</text>
</comment>
<feature type="compositionally biased region" description="Acidic residues" evidence="1">
    <location>
        <begin position="1110"/>
        <end position="1120"/>
    </location>
</feature>
<dbReference type="Pfam" id="PF17919">
    <property type="entry name" value="RT_RNaseH_2"/>
    <property type="match status" value="1"/>
</dbReference>
<accession>A0A6L2MUV8</accession>
<feature type="region of interest" description="Disordered" evidence="1">
    <location>
        <begin position="1019"/>
        <end position="1155"/>
    </location>
</feature>
<dbReference type="SUPFAM" id="SSF56672">
    <property type="entry name" value="DNA/RNA polymerases"/>
    <property type="match status" value="1"/>
</dbReference>
<dbReference type="Gene3D" id="3.10.10.10">
    <property type="entry name" value="HIV Type 1 Reverse Transcriptase, subunit A, domain 1"/>
    <property type="match status" value="1"/>
</dbReference>
<dbReference type="PANTHER" id="PTHR34072">
    <property type="entry name" value="ENZYMATIC POLYPROTEIN-RELATED"/>
    <property type="match status" value="1"/>
</dbReference>
<evidence type="ECO:0000313" key="3">
    <source>
        <dbReference type="EMBL" id="GEU77199.1"/>
    </source>
</evidence>
<feature type="compositionally biased region" description="Acidic residues" evidence="1">
    <location>
        <begin position="1064"/>
        <end position="1073"/>
    </location>
</feature>
<feature type="compositionally biased region" description="Acidic residues" evidence="1">
    <location>
        <begin position="1080"/>
        <end position="1093"/>
    </location>
</feature>
<dbReference type="GO" id="GO:0003964">
    <property type="term" value="F:RNA-directed DNA polymerase activity"/>
    <property type="evidence" value="ECO:0007669"/>
    <property type="project" value="UniProtKB-KW"/>
</dbReference>
<dbReference type="PANTHER" id="PTHR34072:SF44">
    <property type="entry name" value="RNA-DIRECTED DNA POLYMERASE"/>
    <property type="match status" value="1"/>
</dbReference>
<feature type="compositionally biased region" description="Basic and acidic residues" evidence="1">
    <location>
        <begin position="1121"/>
        <end position="1145"/>
    </location>
</feature>
<dbReference type="InterPro" id="IPR041577">
    <property type="entry name" value="RT_RNaseH_2"/>
</dbReference>
<protein>
    <submittedName>
        <fullName evidence="3">Reverse transcriptase domain-containing protein</fullName>
    </submittedName>
</protein>
<dbReference type="InterPro" id="IPR043502">
    <property type="entry name" value="DNA/RNA_pol_sf"/>
</dbReference>
<proteinExistence type="predicted"/>
<feature type="compositionally biased region" description="Polar residues" evidence="1">
    <location>
        <begin position="160"/>
        <end position="172"/>
    </location>
</feature>
<name>A0A6L2MUV8_TANCI</name>
<dbReference type="EMBL" id="BKCJ010007425">
    <property type="protein sequence ID" value="GEU77199.1"/>
    <property type="molecule type" value="Genomic_DNA"/>
</dbReference>
<evidence type="ECO:0000259" key="2">
    <source>
        <dbReference type="Pfam" id="PF17919"/>
    </source>
</evidence>
<evidence type="ECO:0000256" key="1">
    <source>
        <dbReference type="SAM" id="MobiDB-lite"/>
    </source>
</evidence>
<feature type="domain" description="Reverse transcriptase/retrotransposon-derived protein RNase H-like" evidence="2">
    <location>
        <begin position="510"/>
        <end position="560"/>
    </location>
</feature>